<evidence type="ECO:0000259" key="2">
    <source>
        <dbReference type="Pfam" id="PF13905"/>
    </source>
</evidence>
<reference evidence="3" key="1">
    <citation type="submission" date="2019-08" db="EMBL/GenBank/DDBJ databases">
        <title>The improved chromosome-level genome for the pearl oyster Pinctada fucata martensii using PacBio sequencing and Hi-C.</title>
        <authorList>
            <person name="Zheng Z."/>
        </authorList>
    </citation>
    <scope>NUCLEOTIDE SEQUENCE</scope>
    <source>
        <strain evidence="3">ZZ-2019</strain>
        <tissue evidence="3">Adductor muscle</tissue>
    </source>
</reference>
<dbReference type="EMBL" id="VSWD01000010">
    <property type="protein sequence ID" value="KAK3090271.1"/>
    <property type="molecule type" value="Genomic_DNA"/>
</dbReference>
<sequence>MLQVCILFSGVYFSAHWCPPCRGFTPQLAEFYKAVNQDKKRFEVVFASSDRDEESFKEYFKEMPWLAIPFSENETKQKAATKYGIRGIPTLIILKKNGEMLSNEGRGHVAGSGNKWPEQWK</sequence>
<comment type="caution">
    <text evidence="3">The sequence shown here is derived from an EMBL/GenBank/DDBJ whole genome shotgun (WGS) entry which is preliminary data.</text>
</comment>
<dbReference type="InterPro" id="IPR012336">
    <property type="entry name" value="Thioredoxin-like_fold"/>
</dbReference>
<evidence type="ECO:0000313" key="4">
    <source>
        <dbReference type="Proteomes" id="UP001186944"/>
    </source>
</evidence>
<accession>A0AA88Y6F6</accession>
<dbReference type="GO" id="GO:0030178">
    <property type="term" value="P:negative regulation of Wnt signaling pathway"/>
    <property type="evidence" value="ECO:0007669"/>
    <property type="project" value="TreeGrafter"/>
</dbReference>
<dbReference type="GO" id="GO:0004791">
    <property type="term" value="F:thioredoxin-disulfide reductase (NADPH) activity"/>
    <property type="evidence" value="ECO:0007669"/>
    <property type="project" value="TreeGrafter"/>
</dbReference>
<dbReference type="InterPro" id="IPR036249">
    <property type="entry name" value="Thioredoxin-like_sf"/>
</dbReference>
<feature type="domain" description="Thioredoxin-like fold" evidence="2">
    <location>
        <begin position="10"/>
        <end position="99"/>
    </location>
</feature>
<dbReference type="PANTHER" id="PTHR46472:SF1">
    <property type="entry name" value="NUCLEOREDOXIN"/>
    <property type="match status" value="1"/>
</dbReference>
<dbReference type="AlphaFoldDB" id="A0AA88Y6F6"/>
<protein>
    <recommendedName>
        <fullName evidence="2">Thioredoxin-like fold domain-containing protein</fullName>
    </recommendedName>
</protein>
<dbReference type="Gene3D" id="3.40.30.10">
    <property type="entry name" value="Glutaredoxin"/>
    <property type="match status" value="1"/>
</dbReference>
<dbReference type="GO" id="GO:0005634">
    <property type="term" value="C:nucleus"/>
    <property type="evidence" value="ECO:0007669"/>
    <property type="project" value="TreeGrafter"/>
</dbReference>
<keyword evidence="1" id="KW-0732">Signal</keyword>
<name>A0AA88Y6F6_PINIB</name>
<proteinExistence type="predicted"/>
<evidence type="ECO:0000256" key="1">
    <source>
        <dbReference type="SAM" id="SignalP"/>
    </source>
</evidence>
<gene>
    <name evidence="3" type="ORF">FSP39_010544</name>
</gene>
<organism evidence="3 4">
    <name type="scientific">Pinctada imbricata</name>
    <name type="common">Atlantic pearl-oyster</name>
    <name type="synonym">Pinctada martensii</name>
    <dbReference type="NCBI Taxonomy" id="66713"/>
    <lineage>
        <taxon>Eukaryota</taxon>
        <taxon>Metazoa</taxon>
        <taxon>Spiralia</taxon>
        <taxon>Lophotrochozoa</taxon>
        <taxon>Mollusca</taxon>
        <taxon>Bivalvia</taxon>
        <taxon>Autobranchia</taxon>
        <taxon>Pteriomorphia</taxon>
        <taxon>Pterioida</taxon>
        <taxon>Pterioidea</taxon>
        <taxon>Pteriidae</taxon>
        <taxon>Pinctada</taxon>
    </lineage>
</organism>
<dbReference type="SUPFAM" id="SSF52833">
    <property type="entry name" value="Thioredoxin-like"/>
    <property type="match status" value="1"/>
</dbReference>
<evidence type="ECO:0000313" key="3">
    <source>
        <dbReference type="EMBL" id="KAK3090271.1"/>
    </source>
</evidence>
<feature type="chain" id="PRO_5041717184" description="Thioredoxin-like fold domain-containing protein" evidence="1">
    <location>
        <begin position="24"/>
        <end position="121"/>
    </location>
</feature>
<dbReference type="PANTHER" id="PTHR46472">
    <property type="entry name" value="NUCLEOREDOXIN"/>
    <property type="match status" value="1"/>
</dbReference>
<dbReference type="Pfam" id="PF13905">
    <property type="entry name" value="Thioredoxin_8"/>
    <property type="match status" value="1"/>
</dbReference>
<feature type="signal peptide" evidence="1">
    <location>
        <begin position="1"/>
        <end position="23"/>
    </location>
</feature>
<dbReference type="Proteomes" id="UP001186944">
    <property type="component" value="Unassembled WGS sequence"/>
</dbReference>
<keyword evidence="4" id="KW-1185">Reference proteome</keyword>
<dbReference type="GO" id="GO:0031397">
    <property type="term" value="P:negative regulation of protein ubiquitination"/>
    <property type="evidence" value="ECO:0007669"/>
    <property type="project" value="TreeGrafter"/>
</dbReference>